<evidence type="ECO:0008006" key="3">
    <source>
        <dbReference type="Google" id="ProtNLM"/>
    </source>
</evidence>
<sequence length="277" mass="30314">MAHKTKAAMPGRQWNHSKQNQLTRVNAGGQKGGIAVCGYTPNDRYANGVLLNRRKIAPVDLPQLSGTDMSRFARISGQPFGSMPCRRRSARASSFIQLPRLIPSRSAAASSCSLNSGISLTLNRGDFPAPFGLLSLLIVDMYRPVEIVSSALGLYTNMCKPKKTTPRAVRAAPRRLTKPLSEVTVMADNQSTQTRPEFTWLFLATPKHHPECSPVVLRIDAHSEETARAAFPGWALAFAAKIRTESPYMFTWTDVNRATLWSVVGGEIKSPVGVHNA</sequence>
<reference evidence="2" key="1">
    <citation type="submission" date="2014-05" db="EMBL/GenBank/DDBJ databases">
        <title>ATOL: Assembling a taxonomically balanced genome-scale reconstruction of the evolutionary history of the Enterobacteriaceae.</title>
        <authorList>
            <person name="Plunkett G. III"/>
            <person name="Neeno-Eckwall E.C."/>
            <person name="Glasner J.D."/>
            <person name="Perna N.T."/>
        </authorList>
    </citation>
    <scope>NUCLEOTIDE SEQUENCE [LARGE SCALE GENOMIC DNA]</scope>
    <source>
        <strain evidence="2">ATCC 49490</strain>
    </source>
</reference>
<name>A0A084ZNV5_9ENTR</name>
<comment type="caution">
    <text evidence="1">The sequence shown here is derived from an EMBL/GenBank/DDBJ whole genome shotgun (WGS) entry which is preliminary data.</text>
</comment>
<dbReference type="Proteomes" id="UP000028630">
    <property type="component" value="Unassembled WGS sequence"/>
</dbReference>
<dbReference type="EMBL" id="JMTB01000117">
    <property type="protein sequence ID" value="KFB99149.1"/>
    <property type="molecule type" value="Genomic_DNA"/>
</dbReference>
<accession>A0A084ZNV5</accession>
<dbReference type="AlphaFoldDB" id="A0A084ZNV5"/>
<gene>
    <name evidence="1" type="ORF">GTGU_04150</name>
</gene>
<proteinExistence type="predicted"/>
<dbReference type="NCBIfam" id="NF033153">
    <property type="entry name" value="phage_ICD_like"/>
    <property type="match status" value="1"/>
</dbReference>
<keyword evidence="2" id="KW-1185">Reference proteome</keyword>
<organism evidence="1 2">
    <name type="scientific">Trabulsiella guamensis ATCC 49490</name>
    <dbReference type="NCBI Taxonomy" id="1005994"/>
    <lineage>
        <taxon>Bacteria</taxon>
        <taxon>Pseudomonadati</taxon>
        <taxon>Pseudomonadota</taxon>
        <taxon>Gammaproteobacteria</taxon>
        <taxon>Enterobacterales</taxon>
        <taxon>Enterobacteriaceae</taxon>
        <taxon>Trabulsiella</taxon>
    </lineage>
</organism>
<evidence type="ECO:0000313" key="2">
    <source>
        <dbReference type="Proteomes" id="UP000028630"/>
    </source>
</evidence>
<evidence type="ECO:0000313" key="1">
    <source>
        <dbReference type="EMBL" id="KFB99149.1"/>
    </source>
</evidence>
<dbReference type="eggNOG" id="ENOG5033F3M">
    <property type="taxonomic scope" value="Bacteria"/>
</dbReference>
<protein>
    <recommendedName>
        <fullName evidence="3">Host cell division inhibitor Icd-like protein</fullName>
    </recommendedName>
</protein>